<dbReference type="RefSeq" id="WP_313793909.1">
    <property type="nucleotide sequence ID" value="NZ_CP102453.1"/>
</dbReference>
<dbReference type="InterPro" id="IPR012338">
    <property type="entry name" value="Beta-lactam/transpept-like"/>
</dbReference>
<dbReference type="GO" id="GO:0016787">
    <property type="term" value="F:hydrolase activity"/>
    <property type="evidence" value="ECO:0007669"/>
    <property type="project" value="UniProtKB-KW"/>
</dbReference>
<reference evidence="3 4" key="1">
    <citation type="submission" date="2022-08" db="EMBL/GenBank/DDBJ databases">
        <title>Aerococcaceae sp. nov isolated from spoiled eye mask.</title>
        <authorList>
            <person name="Zhou G."/>
            <person name="Xie X.-B."/>
            <person name="Shi Q.-S."/>
            <person name="Wang Y.-S."/>
            <person name="Wen X."/>
            <person name="Peng H."/>
            <person name="Yang X.-J."/>
            <person name="Tao H.-B."/>
            <person name="Huang X.-M."/>
        </authorList>
    </citation>
    <scope>NUCLEOTIDE SEQUENCE [LARGE SCALE GENOMIC DNA]</scope>
    <source>
        <strain evidence="4">DM20194951</strain>
    </source>
</reference>
<protein>
    <submittedName>
        <fullName evidence="3">Class A beta-lactamase-related serine hydrolase</fullName>
    </submittedName>
</protein>
<gene>
    <name evidence="3" type="ORF">NRE15_01800</name>
</gene>
<dbReference type="InterPro" id="IPR000871">
    <property type="entry name" value="Beta-lactam_class-A"/>
</dbReference>
<name>A0ABY5P6P2_9LACT</name>
<keyword evidence="4" id="KW-1185">Reference proteome</keyword>
<dbReference type="SUPFAM" id="SSF56601">
    <property type="entry name" value="beta-lactamase/transpeptidase-like"/>
    <property type="match status" value="1"/>
</dbReference>
<dbReference type="EMBL" id="CP102453">
    <property type="protein sequence ID" value="UUX34406.1"/>
    <property type="molecule type" value="Genomic_DNA"/>
</dbReference>
<accession>A0ABY5P6P2</accession>
<evidence type="ECO:0000313" key="4">
    <source>
        <dbReference type="Proteomes" id="UP001315967"/>
    </source>
</evidence>
<evidence type="ECO:0000313" key="3">
    <source>
        <dbReference type="EMBL" id="UUX34406.1"/>
    </source>
</evidence>
<keyword evidence="3" id="KW-0378">Hydrolase</keyword>
<dbReference type="PANTHER" id="PTHR35333">
    <property type="entry name" value="BETA-LACTAMASE"/>
    <property type="match status" value="1"/>
</dbReference>
<dbReference type="Gene3D" id="3.40.710.10">
    <property type="entry name" value="DD-peptidase/beta-lactamase superfamily"/>
    <property type="match status" value="1"/>
</dbReference>
<dbReference type="InterPro" id="IPR045155">
    <property type="entry name" value="Beta-lactam_cat"/>
</dbReference>
<dbReference type="Pfam" id="PF13354">
    <property type="entry name" value="Beta-lactamase2"/>
    <property type="match status" value="1"/>
</dbReference>
<dbReference type="PANTHER" id="PTHR35333:SF3">
    <property type="entry name" value="BETA-LACTAMASE-TYPE TRANSPEPTIDASE FOLD CONTAINING PROTEIN"/>
    <property type="match status" value="1"/>
</dbReference>
<organism evidence="3 4">
    <name type="scientific">Fundicoccus culcitae</name>
    <dbReference type="NCBI Taxonomy" id="2969821"/>
    <lineage>
        <taxon>Bacteria</taxon>
        <taxon>Bacillati</taxon>
        <taxon>Bacillota</taxon>
        <taxon>Bacilli</taxon>
        <taxon>Lactobacillales</taxon>
        <taxon>Aerococcaceae</taxon>
        <taxon>Fundicoccus</taxon>
    </lineage>
</organism>
<proteinExistence type="predicted"/>
<evidence type="ECO:0000256" key="1">
    <source>
        <dbReference type="SAM" id="SignalP"/>
    </source>
</evidence>
<feature type="chain" id="PRO_5046250471" evidence="1">
    <location>
        <begin position="19"/>
        <end position="342"/>
    </location>
</feature>
<dbReference type="Proteomes" id="UP001315967">
    <property type="component" value="Chromosome"/>
</dbReference>
<evidence type="ECO:0000259" key="2">
    <source>
        <dbReference type="Pfam" id="PF13354"/>
    </source>
</evidence>
<keyword evidence="1" id="KW-0732">Signal</keyword>
<feature type="signal peptide" evidence="1">
    <location>
        <begin position="1"/>
        <end position="18"/>
    </location>
</feature>
<sequence>MKKTWVSMVALTSLFAGALNVSAQTTGDYIIDEVVDWPIQEKVESSTVESEFDESQLVIDETNILSLDLSENQLTQINIAIDTYQSAFDQLGLFVQISDNIIHFEVNQEDAATFQMPAASVIKLFILVDYYHQVAEGTLDPNDMYTLNEADIVGGSGALQGLPIGSEHSYQTLAELMIQVSDNTATNVIIDKLGGLEQVSENIQSYGFLQTELNRYMMDQYAIDAGDDNLTSAIDVANLLLAAVNGYINGPQLDAEMLEVLSQHGPVKQARDLSNERSYYGKTGEYPAEGVENDALLYFIETDEGDIPVILISLTQGDNSEAQINAMADFGVEIERIITEEE</sequence>
<feature type="domain" description="Beta-lactamase class A catalytic" evidence="2">
    <location>
        <begin position="113"/>
        <end position="297"/>
    </location>
</feature>